<name>A0A7R8AT02_9EURO</name>
<dbReference type="PANTHER" id="PTHR24123">
    <property type="entry name" value="ANKYRIN REPEAT-CONTAINING"/>
    <property type="match status" value="1"/>
</dbReference>
<dbReference type="Pfam" id="PF12796">
    <property type="entry name" value="Ank_2"/>
    <property type="match status" value="3"/>
</dbReference>
<dbReference type="Pfam" id="PF13857">
    <property type="entry name" value="Ank_5"/>
    <property type="match status" value="1"/>
</dbReference>
<keyword evidence="6" id="KW-1185">Reference proteome</keyword>
<dbReference type="GeneID" id="64978267"/>
<evidence type="ECO:0000256" key="3">
    <source>
        <dbReference type="PROSITE-ProRule" id="PRU00023"/>
    </source>
</evidence>
<dbReference type="SMART" id="SM00248">
    <property type="entry name" value="ANK"/>
    <property type="match status" value="13"/>
</dbReference>
<dbReference type="PROSITE" id="PS50088">
    <property type="entry name" value="ANK_REPEAT"/>
    <property type="match status" value="6"/>
</dbReference>
<protein>
    <recommendedName>
        <fullName evidence="4">F-box domain-containing protein</fullName>
    </recommendedName>
</protein>
<feature type="repeat" description="ANK" evidence="3">
    <location>
        <begin position="537"/>
        <end position="569"/>
    </location>
</feature>
<dbReference type="SUPFAM" id="SSF48403">
    <property type="entry name" value="Ankyrin repeat"/>
    <property type="match status" value="2"/>
</dbReference>
<sequence length="770" mass="84643">MDSLLCLPNEVLLEISIHCGITEMSQLTQTCWRLHDVLNPVLYRRFARRSLPHAAEHNNEATVERVFQYTIPRQHKLSRSLALACEGGHAAIVRILLAWGAPPNGLRRPCQPHYKPLATAANSRRLEIVEILLASGARPTGYHPKMLAKIISHCTQSPTYTDPTGGSWRRPMDDPRILQLLVQHGMHIEPDSDILESALRENAPFATIGVLLDLGLDPNQPADVARRPLLEVVKQTNSRFEDDCVEVIHKCVQHGVDINARLPNGETVLHRAAAKPLPVVVRALLTAGADVNARDNRGTTPLNVRRHYSADLPDVPRTLLEGGADMAAVDNQGRAYVLENVIEEENKGSMRVLLDHGLESAPAVDVSDLMVTAVVLEDVSAVRRLVHNFPDLRMDRGRDRHGNLPLHRAARYGLDEIISSLLQHRYTVDIQNTEDDSALHLALRTGKESTARLLMQCPPINEFLNTRNRMFMTPLSIAVQSQPVGIIETLLDKGCNPLTCPDFQRQSLLHHAVRRSDPAITKLLLEQGAARDGNNYAGETPFGIALRLGRGDLVQLFLEHGESPNRRNANGNTGLMAAVLSGSLPVVKQLVAAGAELEAENDSMLRQGCTALMMAMDMSEPDIAQFLFDSGASAAAKKTGGKSLLVRAIQRKWPGLALGMLKRHGSTLDIEGLPSKGIKRTALSWAASLGYVGVVQQLLKLGADPAHCDPDGRSALYWATYGGNMEIICSVVERMKSDGQVDIKADILEEVARHRRDTFKPWMAGDTMLF</sequence>
<dbReference type="RefSeq" id="XP_041560456.1">
    <property type="nucleotide sequence ID" value="XM_041694647.1"/>
</dbReference>
<dbReference type="Proteomes" id="UP000654913">
    <property type="component" value="Chromosome 6"/>
</dbReference>
<feature type="repeat" description="ANK" evidence="3">
    <location>
        <begin position="264"/>
        <end position="296"/>
    </location>
</feature>
<evidence type="ECO:0000259" key="4">
    <source>
        <dbReference type="PROSITE" id="PS50181"/>
    </source>
</evidence>
<reference evidence="5" key="2">
    <citation type="submission" date="2021-02" db="EMBL/GenBank/DDBJ databases">
        <title>Aspergillus puulaauensis MK2 genome sequence.</title>
        <authorList>
            <person name="Futagami T."/>
            <person name="Mori K."/>
            <person name="Kadooka C."/>
            <person name="Tanaka T."/>
        </authorList>
    </citation>
    <scope>NUCLEOTIDE SEQUENCE</scope>
    <source>
        <strain evidence="5">MK2</strain>
    </source>
</reference>
<dbReference type="AlphaFoldDB" id="A0A7R8AT02"/>
<dbReference type="Pfam" id="PF13637">
    <property type="entry name" value="Ank_4"/>
    <property type="match status" value="1"/>
</dbReference>
<feature type="repeat" description="ANK" evidence="3">
    <location>
        <begin position="570"/>
        <end position="602"/>
    </location>
</feature>
<dbReference type="CDD" id="cd09917">
    <property type="entry name" value="F-box_SF"/>
    <property type="match status" value="1"/>
</dbReference>
<dbReference type="InterPro" id="IPR001810">
    <property type="entry name" value="F-box_dom"/>
</dbReference>
<evidence type="ECO:0000313" key="5">
    <source>
        <dbReference type="EMBL" id="BCS28270.1"/>
    </source>
</evidence>
<organism evidence="5 6">
    <name type="scientific">Aspergillus puulaauensis</name>
    <dbReference type="NCBI Taxonomy" id="1220207"/>
    <lineage>
        <taxon>Eukaryota</taxon>
        <taxon>Fungi</taxon>
        <taxon>Dikarya</taxon>
        <taxon>Ascomycota</taxon>
        <taxon>Pezizomycotina</taxon>
        <taxon>Eurotiomycetes</taxon>
        <taxon>Eurotiomycetidae</taxon>
        <taxon>Eurotiales</taxon>
        <taxon>Aspergillaceae</taxon>
        <taxon>Aspergillus</taxon>
    </lineage>
</organism>
<dbReference type="PANTHER" id="PTHR24123:SF33">
    <property type="entry name" value="PROTEIN HOS4"/>
    <property type="match status" value="1"/>
</dbReference>
<accession>A0A7R8AT02</accession>
<feature type="repeat" description="ANK" evidence="3">
    <location>
        <begin position="504"/>
        <end position="536"/>
    </location>
</feature>
<dbReference type="Gene3D" id="1.25.40.20">
    <property type="entry name" value="Ankyrin repeat-containing domain"/>
    <property type="match status" value="3"/>
</dbReference>
<keyword evidence="2 3" id="KW-0040">ANK repeat</keyword>
<evidence type="ECO:0000313" key="6">
    <source>
        <dbReference type="Proteomes" id="UP000654913"/>
    </source>
</evidence>
<dbReference type="EMBL" id="AP024448">
    <property type="protein sequence ID" value="BCS28270.1"/>
    <property type="molecule type" value="Genomic_DNA"/>
</dbReference>
<feature type="repeat" description="ANK" evidence="3">
    <location>
        <begin position="401"/>
        <end position="433"/>
    </location>
</feature>
<dbReference type="OrthoDB" id="366390at2759"/>
<evidence type="ECO:0000256" key="1">
    <source>
        <dbReference type="ARBA" id="ARBA00022737"/>
    </source>
</evidence>
<gene>
    <name evidence="5" type="ORF">APUU_61318A</name>
</gene>
<dbReference type="KEGG" id="apuu:APUU_61318A"/>
<keyword evidence="1" id="KW-0677">Repeat</keyword>
<dbReference type="PROSITE" id="PS50181">
    <property type="entry name" value="FBOX"/>
    <property type="match status" value="1"/>
</dbReference>
<dbReference type="InterPro" id="IPR036770">
    <property type="entry name" value="Ankyrin_rpt-contain_sf"/>
</dbReference>
<dbReference type="InterPro" id="IPR051165">
    <property type="entry name" value="Multifunctional_ANK_Repeat"/>
</dbReference>
<feature type="domain" description="F-box" evidence="4">
    <location>
        <begin position="1"/>
        <end position="46"/>
    </location>
</feature>
<reference evidence="5" key="1">
    <citation type="submission" date="2021-01" db="EMBL/GenBank/DDBJ databases">
        <authorList>
            <consortium name="Aspergillus puulaauensis MK2 genome sequencing consortium"/>
            <person name="Kazuki M."/>
            <person name="Futagami T."/>
        </authorList>
    </citation>
    <scope>NUCLEOTIDE SEQUENCE</scope>
    <source>
        <strain evidence="5">MK2</strain>
    </source>
</reference>
<proteinExistence type="predicted"/>
<dbReference type="InterPro" id="IPR002110">
    <property type="entry name" value="Ankyrin_rpt"/>
</dbReference>
<evidence type="ECO:0000256" key="2">
    <source>
        <dbReference type="ARBA" id="ARBA00023043"/>
    </source>
</evidence>
<dbReference type="PROSITE" id="PS50297">
    <property type="entry name" value="ANK_REP_REGION"/>
    <property type="match status" value="4"/>
</dbReference>
<feature type="repeat" description="ANK" evidence="3">
    <location>
        <begin position="607"/>
        <end position="639"/>
    </location>
</feature>